<keyword evidence="1" id="KW-0812">Transmembrane</keyword>
<keyword evidence="1" id="KW-0472">Membrane</keyword>
<keyword evidence="4" id="KW-1185">Reference proteome</keyword>
<feature type="domain" description="Mce/MlaD" evidence="2">
    <location>
        <begin position="40"/>
        <end position="116"/>
    </location>
</feature>
<dbReference type="PANTHER" id="PTHR36698">
    <property type="entry name" value="BLL5892 PROTEIN"/>
    <property type="match status" value="1"/>
</dbReference>
<reference evidence="3 4" key="1">
    <citation type="submission" date="2017-07" db="EMBL/GenBank/DDBJ databases">
        <title>Analysis of two Campylobacter avium genomes and identification of a novel hippuricase gene.</title>
        <authorList>
            <person name="Miller W.G."/>
            <person name="Chapman M.H."/>
            <person name="Yee E."/>
            <person name="Revez J."/>
            <person name="Bono J.L."/>
            <person name="Rossi M."/>
        </authorList>
    </citation>
    <scope>NUCLEOTIDE SEQUENCE [LARGE SCALE GENOMIC DNA]</scope>
    <source>
        <strain evidence="3 4">LMG 24591</strain>
    </source>
</reference>
<dbReference type="RefSeq" id="WP_094324684.1">
    <property type="nucleotide sequence ID" value="NZ_CP022347.1"/>
</dbReference>
<feature type="transmembrane region" description="Helical" evidence="1">
    <location>
        <begin position="7"/>
        <end position="28"/>
    </location>
</feature>
<organism evidence="3 4">
    <name type="scientific">Campylobacter avium LMG 24591</name>
    <dbReference type="NCBI Taxonomy" id="522484"/>
    <lineage>
        <taxon>Bacteria</taxon>
        <taxon>Pseudomonadati</taxon>
        <taxon>Campylobacterota</taxon>
        <taxon>Epsilonproteobacteria</taxon>
        <taxon>Campylobacterales</taxon>
        <taxon>Campylobacteraceae</taxon>
        <taxon>Campylobacter</taxon>
    </lineage>
</organism>
<evidence type="ECO:0000313" key="3">
    <source>
        <dbReference type="EMBL" id="ASQ29893.1"/>
    </source>
</evidence>
<dbReference type="KEGG" id="cavi:CAV_0221"/>
<proteinExistence type="predicted"/>
<dbReference type="PANTHER" id="PTHR36698:SF2">
    <property type="entry name" value="MCE_MLAD DOMAIN-CONTAINING PROTEIN"/>
    <property type="match status" value="1"/>
</dbReference>
<name>A0A222MVB6_9BACT</name>
<dbReference type="OrthoDB" id="5372112at2"/>
<evidence type="ECO:0000259" key="2">
    <source>
        <dbReference type="Pfam" id="PF02470"/>
    </source>
</evidence>
<accession>A0A222MVB6</accession>
<dbReference type="Proteomes" id="UP000201169">
    <property type="component" value="Chromosome"/>
</dbReference>
<dbReference type="InterPro" id="IPR003399">
    <property type="entry name" value="Mce/MlaD"/>
</dbReference>
<dbReference type="AlphaFoldDB" id="A0A222MVB6"/>
<dbReference type="EMBL" id="CP022347">
    <property type="protein sequence ID" value="ASQ29893.1"/>
    <property type="molecule type" value="Genomic_DNA"/>
</dbReference>
<protein>
    <submittedName>
        <fullName evidence="3">Lipid asymmetry ABC transporter MlaABCDEF, periplasmic component MlaD</fullName>
    </submittedName>
</protein>
<keyword evidence="1" id="KW-1133">Transmembrane helix</keyword>
<evidence type="ECO:0000256" key="1">
    <source>
        <dbReference type="SAM" id="Phobius"/>
    </source>
</evidence>
<sequence>MENKAKYFWVGIFVFGIFFASLFVLIWLNGFSSKQNFTYYQIFIKESVSGLGLKAPVRLLGVEIGSVEDLSLYKADNGDTLVKILIKVKEGAPIYTSTIASLGLQGITGLKYVELTNDEQKPKEPLVSSNSQPPTIKAKESLFASIGKQSDRIFDLIDFTNESMRQLFSQQNLNNISNSLKTLNAAISNINSMAKRVEQASVAVARFAEDSVNTLKDYDKVSFLLANNLSALQELLVTITEFAKQLEQSPSDIFFKGTKTKPAPGE</sequence>
<evidence type="ECO:0000313" key="4">
    <source>
        <dbReference type="Proteomes" id="UP000201169"/>
    </source>
</evidence>
<gene>
    <name evidence="3" type="ORF">CAV_0221</name>
</gene>
<dbReference type="Pfam" id="PF02470">
    <property type="entry name" value="MlaD"/>
    <property type="match status" value="1"/>
</dbReference>